<organism evidence="2 3">
    <name type="scientific">Parabacteroides goldsteinii DSM 19448 = WAL 12034</name>
    <dbReference type="NCBI Taxonomy" id="927665"/>
    <lineage>
        <taxon>Bacteria</taxon>
        <taxon>Pseudomonadati</taxon>
        <taxon>Bacteroidota</taxon>
        <taxon>Bacteroidia</taxon>
        <taxon>Bacteroidales</taxon>
        <taxon>Tannerellaceae</taxon>
        <taxon>Parabacteroides</taxon>
    </lineage>
</organism>
<reference evidence="2 3" key="1">
    <citation type="submission" date="2013-04" db="EMBL/GenBank/DDBJ databases">
        <title>The Genome Sequence of Parabacteroides goldsteinii DSM 19448.</title>
        <authorList>
            <consortium name="The Broad Institute Genomics Platform"/>
            <person name="Earl A."/>
            <person name="Ward D."/>
            <person name="Feldgarden M."/>
            <person name="Gevers D."/>
            <person name="Martens E."/>
            <person name="Sakamoto M."/>
            <person name="Benno Y."/>
            <person name="Song Y."/>
            <person name="Liu C."/>
            <person name="Lee J."/>
            <person name="Bolanos M."/>
            <person name="Vaisanen M.L."/>
            <person name="Finegold S.M."/>
            <person name="Walker B."/>
            <person name="Young S."/>
            <person name="Zeng Q."/>
            <person name="Gargeya S."/>
            <person name="Fitzgerald M."/>
            <person name="Haas B."/>
            <person name="Abouelleil A."/>
            <person name="Allen A.W."/>
            <person name="Alvarado L."/>
            <person name="Arachchi H.M."/>
            <person name="Berlin A.M."/>
            <person name="Chapman S.B."/>
            <person name="Gainer-Dewar J."/>
            <person name="Goldberg J."/>
            <person name="Griggs A."/>
            <person name="Gujja S."/>
            <person name="Hansen M."/>
            <person name="Howarth C."/>
            <person name="Imamovic A."/>
            <person name="Ireland A."/>
            <person name="Larimer J."/>
            <person name="McCowan C."/>
            <person name="Murphy C."/>
            <person name="Pearson M."/>
            <person name="Poon T.W."/>
            <person name="Priest M."/>
            <person name="Roberts A."/>
            <person name="Saif S."/>
            <person name="Shea T."/>
            <person name="Sisk P."/>
            <person name="Sykes S."/>
            <person name="Wortman J."/>
            <person name="Nusbaum C."/>
            <person name="Birren B."/>
        </authorList>
    </citation>
    <scope>NUCLEOTIDE SEQUENCE [LARGE SCALE GENOMIC DNA]</scope>
    <source>
        <strain evidence="2 3">DSM 19448</strain>
    </source>
</reference>
<dbReference type="Gene3D" id="3.10.450.360">
    <property type="match status" value="2"/>
</dbReference>
<dbReference type="AlphaFoldDB" id="A0A0F5IKF0"/>
<proteinExistence type="predicted"/>
<dbReference type="HOGENOM" id="CLU_048234_0_0_10"/>
<name>A0A0F5IKF0_9BACT</name>
<dbReference type="InterPro" id="IPR021533">
    <property type="entry name" value="PepSY-like"/>
</dbReference>
<evidence type="ECO:0000313" key="3">
    <source>
        <dbReference type="Proteomes" id="UP000033047"/>
    </source>
</evidence>
<feature type="domain" description="Putative beta-lactamase-inhibitor-like PepSY-like" evidence="1">
    <location>
        <begin position="59"/>
        <end position="150"/>
    </location>
</feature>
<accession>A0A0F5IKF0</accession>
<dbReference type="Proteomes" id="UP000033047">
    <property type="component" value="Unassembled WGS sequence"/>
</dbReference>
<dbReference type="RefSeq" id="WP_046147808.1">
    <property type="nucleotide sequence ID" value="NZ_KQ033914.1"/>
</dbReference>
<dbReference type="Pfam" id="PF11396">
    <property type="entry name" value="PepSY_like"/>
    <property type="match status" value="2"/>
</dbReference>
<dbReference type="STRING" id="927665.HMPREF1535_04871"/>
<dbReference type="EMBL" id="AQHV01000028">
    <property type="protein sequence ID" value="KKB45587.1"/>
    <property type="molecule type" value="Genomic_DNA"/>
</dbReference>
<protein>
    <recommendedName>
        <fullName evidence="1">Putative beta-lactamase-inhibitor-like PepSY-like domain-containing protein</fullName>
    </recommendedName>
</protein>
<dbReference type="SUPFAM" id="SSF160574">
    <property type="entry name" value="BT0923-like"/>
    <property type="match status" value="2"/>
</dbReference>
<evidence type="ECO:0000259" key="1">
    <source>
        <dbReference type="Pfam" id="PF11396"/>
    </source>
</evidence>
<gene>
    <name evidence="2" type="ORF">HMPREF1535_04871</name>
</gene>
<dbReference type="PATRIC" id="fig|927665.4.peg.4996"/>
<comment type="caution">
    <text evidence="2">The sequence shown here is derived from an EMBL/GenBank/DDBJ whole genome shotgun (WGS) entry which is preliminary data.</text>
</comment>
<evidence type="ECO:0000313" key="2">
    <source>
        <dbReference type="EMBL" id="KKB45587.1"/>
    </source>
</evidence>
<dbReference type="PROSITE" id="PS51257">
    <property type="entry name" value="PROKAR_LIPOPROTEIN"/>
    <property type="match status" value="1"/>
</dbReference>
<feature type="domain" description="Putative beta-lactamase-inhibitor-like PepSY-like" evidence="1">
    <location>
        <begin position="208"/>
        <end position="277"/>
    </location>
</feature>
<sequence>MSTRSIILSLFVALGFVLTGCDNNDDNHKNAIEPTEPVMQAFNKKYPDASNPLFTIEGNYYVAEFTNNGVSTEAWLTEQGKWMMDKADTPFNQLPEAVTGAFNNGLYAGWKVDDSYTINRDSMAVVYKINAEKGNSDMDLYYSQYGNLIKAVNDEGNEDVPIVIPAEVHTLMNLTFATCDLLDIQSNSEGYILNMLDGKVYKIAQLNKDYRWQSTTYQIAVQEVPEVIMAAFQSTGYAGDTIETITVKIEIAGTFYTFTVDHNGQSTDVTFDAIGNVVG</sequence>